<organism evidence="8 11">
    <name type="scientific">Pyrobaculum aerophilum</name>
    <dbReference type="NCBI Taxonomy" id="13773"/>
    <lineage>
        <taxon>Archaea</taxon>
        <taxon>Thermoproteota</taxon>
        <taxon>Thermoprotei</taxon>
        <taxon>Thermoproteales</taxon>
        <taxon>Thermoproteaceae</taxon>
        <taxon>Pyrobaculum</taxon>
    </lineage>
</organism>
<dbReference type="CDD" id="cd03219">
    <property type="entry name" value="ABC_Mj1267_LivG_branched"/>
    <property type="match status" value="1"/>
</dbReference>
<evidence type="ECO:0000256" key="4">
    <source>
        <dbReference type="ARBA" id="ARBA00022970"/>
    </source>
</evidence>
<evidence type="ECO:0000313" key="9">
    <source>
        <dbReference type="EMBL" id="RFA96836.1"/>
    </source>
</evidence>
<dbReference type="InterPro" id="IPR003439">
    <property type="entry name" value="ABC_transporter-like_ATP-bd"/>
</dbReference>
<evidence type="ECO:0000256" key="3">
    <source>
        <dbReference type="ARBA" id="ARBA00022840"/>
    </source>
</evidence>
<evidence type="ECO:0000313" key="10">
    <source>
        <dbReference type="Proteomes" id="UP000256877"/>
    </source>
</evidence>
<gene>
    <name evidence="8" type="ORF">CGL51_11625</name>
    <name evidence="9" type="ORF">CGL52_10275</name>
</gene>
<dbReference type="Proteomes" id="UP000256877">
    <property type="component" value="Unassembled WGS sequence"/>
</dbReference>
<dbReference type="Pfam" id="PF00005">
    <property type="entry name" value="ABC_tran"/>
    <property type="match status" value="1"/>
</dbReference>
<dbReference type="InterPro" id="IPR003593">
    <property type="entry name" value="AAA+_ATPase"/>
</dbReference>
<evidence type="ECO:0000313" key="8">
    <source>
        <dbReference type="EMBL" id="RFA93950.1"/>
    </source>
</evidence>
<keyword evidence="2" id="KW-0547">Nucleotide-binding</keyword>
<protein>
    <recommendedName>
        <fullName evidence="6">Probable branched-chain amino acid transport ATP-binding protein LivG</fullName>
    </recommendedName>
</protein>
<dbReference type="InterPro" id="IPR032823">
    <property type="entry name" value="BCA_ABC_TP_C"/>
</dbReference>
<comment type="caution">
    <text evidence="8">The sequence shown here is derived from an EMBL/GenBank/DDBJ whole genome shotgun (WGS) entry which is preliminary data.</text>
</comment>
<proteinExistence type="predicted"/>
<dbReference type="AlphaFoldDB" id="A0A371QV63"/>
<dbReference type="PANTHER" id="PTHR45772">
    <property type="entry name" value="CONSERVED COMPONENT OF ABC TRANSPORTER FOR NATURAL AMINO ACIDS-RELATED"/>
    <property type="match status" value="1"/>
</dbReference>
<evidence type="ECO:0000313" key="11">
    <source>
        <dbReference type="Proteomes" id="UP000257123"/>
    </source>
</evidence>
<dbReference type="PANTHER" id="PTHR45772:SF1">
    <property type="entry name" value="ABC TRANSPORTER ATP-BINDING PROTEIN"/>
    <property type="match status" value="1"/>
</dbReference>
<comment type="function">
    <text evidence="5">Probable component of a branched-chain amino-acid transport system.</text>
</comment>
<keyword evidence="1" id="KW-0813">Transport</keyword>
<evidence type="ECO:0000256" key="2">
    <source>
        <dbReference type="ARBA" id="ARBA00022741"/>
    </source>
</evidence>
<dbReference type="SMART" id="SM00382">
    <property type="entry name" value="AAA"/>
    <property type="match status" value="1"/>
</dbReference>
<evidence type="ECO:0000256" key="5">
    <source>
        <dbReference type="ARBA" id="ARBA00056071"/>
    </source>
</evidence>
<feature type="domain" description="ABC transporter" evidence="7">
    <location>
        <begin position="4"/>
        <end position="256"/>
    </location>
</feature>
<accession>A0A371QV63</accession>
<dbReference type="SUPFAM" id="SSF52540">
    <property type="entry name" value="P-loop containing nucleoside triphosphate hydrolases"/>
    <property type="match status" value="1"/>
</dbReference>
<name>A0A371QV63_9CREN</name>
<dbReference type="GO" id="GO:0005886">
    <property type="term" value="C:plasma membrane"/>
    <property type="evidence" value="ECO:0007669"/>
    <property type="project" value="TreeGrafter"/>
</dbReference>
<dbReference type="PROSITE" id="PS50893">
    <property type="entry name" value="ABC_TRANSPORTER_2"/>
    <property type="match status" value="1"/>
</dbReference>
<dbReference type="Proteomes" id="UP000257123">
    <property type="component" value="Unassembled WGS sequence"/>
</dbReference>
<dbReference type="EMBL" id="NMUF01000033">
    <property type="protein sequence ID" value="RFA96836.1"/>
    <property type="molecule type" value="Genomic_DNA"/>
</dbReference>
<evidence type="ECO:0000259" key="7">
    <source>
        <dbReference type="PROSITE" id="PS50893"/>
    </source>
</evidence>
<keyword evidence="4" id="KW-0029">Amino-acid transport</keyword>
<dbReference type="RefSeq" id="WP_116421830.1">
    <property type="nucleotide sequence ID" value="NZ_NMUE01000048.1"/>
</dbReference>
<dbReference type="OrthoDB" id="44250at2157"/>
<dbReference type="InterPro" id="IPR051120">
    <property type="entry name" value="ABC_AA/LPS_Transport"/>
</dbReference>
<reference evidence="10 11" key="1">
    <citation type="submission" date="2017-07" db="EMBL/GenBank/DDBJ databases">
        <title>Draft genome sequence of aerobic hyperthermophilic archaea, Pyrobaculum aerophilum YKB31 and YKB32.</title>
        <authorList>
            <person name="Mochizuki T."/>
            <person name="Berliner A.J."/>
            <person name="Yoshida-Takashima Y."/>
            <person name="Takaki Y."/>
            <person name="Nunoura T."/>
            <person name="Takai K."/>
        </authorList>
    </citation>
    <scope>NUCLEOTIDE SEQUENCE [LARGE SCALE GENOMIC DNA]</scope>
    <source>
        <strain evidence="8 11">YKB31</strain>
        <strain evidence="9 10">YKB32</strain>
    </source>
</reference>
<dbReference type="GO" id="GO:0005524">
    <property type="term" value="F:ATP binding"/>
    <property type="evidence" value="ECO:0007669"/>
    <property type="project" value="UniProtKB-KW"/>
</dbReference>
<dbReference type="FunFam" id="3.40.50.300:FF:000421">
    <property type="entry name" value="Branched-chain amino acid ABC transporter ATP-binding protein"/>
    <property type="match status" value="1"/>
</dbReference>
<evidence type="ECO:0000256" key="6">
    <source>
        <dbReference type="ARBA" id="ARBA00072811"/>
    </source>
</evidence>
<dbReference type="Pfam" id="PF12399">
    <property type="entry name" value="BCA_ABC_TP_C"/>
    <property type="match status" value="1"/>
</dbReference>
<dbReference type="InterPro" id="IPR027417">
    <property type="entry name" value="P-loop_NTPase"/>
</dbReference>
<sequence length="259" mass="28692">MVLLGGYDIEVKFGGVTALKDVTLEVLPGKIHAIVGPNGAGKTTLLNVFSGFIKPRKGKVLYQGRDITRIKPHVRAKIGIGRTFQKTSEVFKHMTVLEVVMTGALASIKDSVIDIFTSALWHGPYFRKEEEIREIAEEVIEFMELYEYRHRIVGSLPYGLQKKVDVARALAGKPKILLLDEPMSGLTREEREDMARYIIEINKVLGITVVLVEHDLSLVYDLADVVSVFSFGSKIAEGPPAEILKSEYVASAYMGKAAI</sequence>
<dbReference type="Gene3D" id="3.40.50.300">
    <property type="entry name" value="P-loop containing nucleotide triphosphate hydrolases"/>
    <property type="match status" value="1"/>
</dbReference>
<keyword evidence="3 8" id="KW-0067">ATP-binding</keyword>
<dbReference type="EMBL" id="NMUE01000048">
    <property type="protein sequence ID" value="RFA93950.1"/>
    <property type="molecule type" value="Genomic_DNA"/>
</dbReference>
<evidence type="ECO:0000256" key="1">
    <source>
        <dbReference type="ARBA" id="ARBA00022448"/>
    </source>
</evidence>
<dbReference type="GO" id="GO:0006865">
    <property type="term" value="P:amino acid transport"/>
    <property type="evidence" value="ECO:0007669"/>
    <property type="project" value="UniProtKB-KW"/>
</dbReference>
<dbReference type="GO" id="GO:0016887">
    <property type="term" value="F:ATP hydrolysis activity"/>
    <property type="evidence" value="ECO:0007669"/>
    <property type="project" value="InterPro"/>
</dbReference>